<evidence type="ECO:0000256" key="1">
    <source>
        <dbReference type="SAM" id="MobiDB-lite"/>
    </source>
</evidence>
<dbReference type="WBParaSite" id="GPUH_0000035901-mRNA-1">
    <property type="protein sequence ID" value="GPUH_0000035901-mRNA-1"/>
    <property type="gene ID" value="GPUH_0000035901"/>
</dbReference>
<reference evidence="4" key="1">
    <citation type="submission" date="2016-06" db="UniProtKB">
        <authorList>
            <consortium name="WormBaseParasite"/>
        </authorList>
    </citation>
    <scope>IDENTIFICATION</scope>
</reference>
<dbReference type="EMBL" id="UYRT01000300">
    <property type="protein sequence ID" value="VDK27947.1"/>
    <property type="molecule type" value="Genomic_DNA"/>
</dbReference>
<feature type="region of interest" description="Disordered" evidence="1">
    <location>
        <begin position="183"/>
        <end position="209"/>
    </location>
</feature>
<name>A0A183CV69_9BILA</name>
<evidence type="ECO:0000313" key="4">
    <source>
        <dbReference type="WBParaSite" id="GPUH_0000035901-mRNA-1"/>
    </source>
</evidence>
<accession>A0A183CV69</accession>
<keyword evidence="3" id="KW-1185">Reference proteome</keyword>
<dbReference type="OrthoDB" id="5876224at2759"/>
<reference evidence="2 3" key="2">
    <citation type="submission" date="2018-11" db="EMBL/GenBank/DDBJ databases">
        <authorList>
            <consortium name="Pathogen Informatics"/>
        </authorList>
    </citation>
    <scope>NUCLEOTIDE SEQUENCE [LARGE SCALE GENOMIC DNA]</scope>
</reference>
<feature type="compositionally biased region" description="Acidic residues" evidence="1">
    <location>
        <begin position="183"/>
        <end position="198"/>
    </location>
</feature>
<organism evidence="4">
    <name type="scientific">Gongylonema pulchrum</name>
    <dbReference type="NCBI Taxonomy" id="637853"/>
    <lineage>
        <taxon>Eukaryota</taxon>
        <taxon>Metazoa</taxon>
        <taxon>Ecdysozoa</taxon>
        <taxon>Nematoda</taxon>
        <taxon>Chromadorea</taxon>
        <taxon>Rhabditida</taxon>
        <taxon>Spirurina</taxon>
        <taxon>Spiruromorpha</taxon>
        <taxon>Spiruroidea</taxon>
        <taxon>Gongylonematidae</taxon>
        <taxon>Gongylonema</taxon>
    </lineage>
</organism>
<dbReference type="AlphaFoldDB" id="A0A183CV69"/>
<protein>
    <submittedName>
        <fullName evidence="4">C3H1-type domain-containing protein</fullName>
    </submittedName>
</protein>
<gene>
    <name evidence="2" type="ORF">GPUH_LOCUS360</name>
</gene>
<dbReference type="Proteomes" id="UP000271098">
    <property type="component" value="Unassembled WGS sequence"/>
</dbReference>
<evidence type="ECO:0000313" key="2">
    <source>
        <dbReference type="EMBL" id="VDK27947.1"/>
    </source>
</evidence>
<sequence length="404" mass="44337">MLIRLVCPFSAVSFLKARVQVRAPGVDAMVASGVDVCRMLMLPSACFLSDIKIAAFAKEFVDKGCSVQYTDVSANNSHTLPQTPISNVFDSTSLPFPLLPYFMPHSLGLMQQLAFPYYQNIASMVASGIPPRGDAGAASGATAPASAFDIIAATNVSAGKQMAMQEGKEEDSLSLKEAKIELFSDDEEDSEDNDETSDSNDISGNSGQESECNINVCRNIEPEAGDQPFRGEILNCGAAAARDYESESVNDYPLLPATAGLCYSAVVKGIKPTNKNSKAIYCPSRDCSNTTSYRSSSSINPASVQSAQWDQIVTDRTGKFNKPAPQCFHWNNPKHRLDYPCRYWHPREQCRFYPKCTNTADECGFAHPFCGEFCRCPEGKRDPQKNHRLPEEKCLGEIILQFYE</sequence>
<proteinExistence type="predicted"/>
<evidence type="ECO:0000313" key="3">
    <source>
        <dbReference type="Proteomes" id="UP000271098"/>
    </source>
</evidence>